<proteinExistence type="inferred from homology"/>
<dbReference type="GO" id="GO:0016491">
    <property type="term" value="F:oxidoreductase activity"/>
    <property type="evidence" value="ECO:0007669"/>
    <property type="project" value="UniProtKB-KW"/>
</dbReference>
<dbReference type="Pfam" id="PF00106">
    <property type="entry name" value="adh_short"/>
    <property type="match status" value="1"/>
</dbReference>
<evidence type="ECO:0000256" key="2">
    <source>
        <dbReference type="ARBA" id="ARBA00023002"/>
    </source>
</evidence>
<dbReference type="Proteomes" id="UP000027154">
    <property type="component" value="Unassembled WGS sequence"/>
</dbReference>
<evidence type="ECO:0000256" key="1">
    <source>
        <dbReference type="ARBA" id="ARBA00006484"/>
    </source>
</evidence>
<sequence length="269" mass="29515">MKKLNLENTNILITGASSGIGKEFAKQLASKGANLILTARTHSDLISVAQELEREHRNIWIKTIPADLSELNGPKKLFEQINDLGLSVDYLINNAGFGKFCEFSGESFETYHKMLMLNVNALVELTHLCLPAMVNKNSGGIINVASIGSFQPLPYQTVYGASKAFVLSFSEALTGELLDKNIRVMALCPGTTESRFMENANADTSNMNLAPASKVVKSALAAYEKNRMYTVSGKINYVVSLIPRLFSRKRTVKIVVSMFKDNVLGKSLV</sequence>
<dbReference type="PIRSF" id="PIRSF000126">
    <property type="entry name" value="11-beta-HSD1"/>
    <property type="match status" value="1"/>
</dbReference>
<dbReference type="RefSeq" id="WP_033032216.1">
    <property type="nucleotide sequence ID" value="NZ_JJNZ01000111.1"/>
</dbReference>
<dbReference type="EMBL" id="JJNZ01000111">
    <property type="protein sequence ID" value="KDC48079.1"/>
    <property type="molecule type" value="Genomic_DNA"/>
</dbReference>
<keyword evidence="2" id="KW-0560">Oxidoreductase</keyword>
<dbReference type="AlphaFoldDB" id="A0ABD3Y3V5"/>
<reference evidence="4 5" key="1">
    <citation type="submission" date="2014-04" db="EMBL/GenBank/DDBJ databases">
        <title>Pseudoalteromonas galatheae sp. nov., isolated from a deep-sea polychaete near Canal Concepcion, Chile.</title>
        <authorList>
            <person name="Machado H.R."/>
            <person name="Gram L."/>
            <person name="Vynne N.G."/>
        </authorList>
    </citation>
    <scope>NUCLEOTIDE SEQUENCE [LARGE SCALE GENOMIC DNA]</scope>
    <source>
        <strain evidence="4 5">KMM216</strain>
    </source>
</reference>
<evidence type="ECO:0000313" key="4">
    <source>
        <dbReference type="EMBL" id="KDC48079.1"/>
    </source>
</evidence>
<dbReference type="PRINTS" id="PR00080">
    <property type="entry name" value="SDRFAMILY"/>
</dbReference>
<dbReference type="CDD" id="cd05233">
    <property type="entry name" value="SDR_c"/>
    <property type="match status" value="1"/>
</dbReference>
<dbReference type="PANTHER" id="PTHR42901">
    <property type="entry name" value="ALCOHOL DEHYDROGENASE"/>
    <property type="match status" value="1"/>
</dbReference>
<accession>A0ABD3Y3V5</accession>
<organism evidence="4 5">
    <name type="scientific">Pseudoalteromonas fuliginea</name>
    <dbReference type="NCBI Taxonomy" id="1872678"/>
    <lineage>
        <taxon>Bacteria</taxon>
        <taxon>Pseudomonadati</taxon>
        <taxon>Pseudomonadota</taxon>
        <taxon>Gammaproteobacteria</taxon>
        <taxon>Alteromonadales</taxon>
        <taxon>Pseudoalteromonadaceae</taxon>
        <taxon>Pseudoalteromonas</taxon>
    </lineage>
</organism>
<comment type="caution">
    <text evidence="4">The sequence shown here is derived from an EMBL/GenBank/DDBJ whole genome shotgun (WGS) entry which is preliminary data.</text>
</comment>
<dbReference type="InterPro" id="IPR002347">
    <property type="entry name" value="SDR_fam"/>
</dbReference>
<dbReference type="InterPro" id="IPR036291">
    <property type="entry name" value="NAD(P)-bd_dom_sf"/>
</dbReference>
<dbReference type="Gene3D" id="3.40.50.720">
    <property type="entry name" value="NAD(P)-binding Rossmann-like Domain"/>
    <property type="match status" value="1"/>
</dbReference>
<evidence type="ECO:0000256" key="3">
    <source>
        <dbReference type="RuleBase" id="RU000363"/>
    </source>
</evidence>
<dbReference type="SUPFAM" id="SSF51735">
    <property type="entry name" value="NAD(P)-binding Rossmann-fold domains"/>
    <property type="match status" value="1"/>
</dbReference>
<name>A0ABD3Y3V5_9GAMM</name>
<dbReference type="PANTHER" id="PTHR42901:SF1">
    <property type="entry name" value="ALCOHOL DEHYDROGENASE"/>
    <property type="match status" value="1"/>
</dbReference>
<evidence type="ECO:0000313" key="5">
    <source>
        <dbReference type="Proteomes" id="UP000027154"/>
    </source>
</evidence>
<comment type="similarity">
    <text evidence="1 3">Belongs to the short-chain dehydrogenases/reductases (SDR) family.</text>
</comment>
<protein>
    <submittedName>
        <fullName evidence="4">Short-chain dehydrogenase</fullName>
    </submittedName>
</protein>
<gene>
    <name evidence="4" type="ORF">DC53_20615</name>
</gene>
<dbReference type="PRINTS" id="PR00081">
    <property type="entry name" value="GDHRDH"/>
</dbReference>